<reference evidence="1" key="2">
    <citation type="submission" date="2020-09" db="EMBL/GenBank/DDBJ databases">
        <authorList>
            <person name="Sun Q."/>
            <person name="Zhou Y."/>
        </authorList>
    </citation>
    <scope>NUCLEOTIDE SEQUENCE</scope>
    <source>
        <strain evidence="1">CGMCC 1.12827</strain>
    </source>
</reference>
<name>A0A916TB52_9ACTN</name>
<proteinExistence type="predicted"/>
<keyword evidence="2" id="KW-1185">Reference proteome</keyword>
<gene>
    <name evidence="1" type="ORF">GCM10011489_26280</name>
</gene>
<dbReference type="EMBL" id="BMGC01000019">
    <property type="protein sequence ID" value="GGB37170.1"/>
    <property type="molecule type" value="Genomic_DNA"/>
</dbReference>
<comment type="caution">
    <text evidence="1">The sequence shown here is derived from an EMBL/GenBank/DDBJ whole genome shotgun (WGS) entry which is preliminary data.</text>
</comment>
<dbReference type="Proteomes" id="UP000621454">
    <property type="component" value="Unassembled WGS sequence"/>
</dbReference>
<evidence type="ECO:0000313" key="2">
    <source>
        <dbReference type="Proteomes" id="UP000621454"/>
    </source>
</evidence>
<dbReference type="RefSeq" id="WP_188587040.1">
    <property type="nucleotide sequence ID" value="NZ_BMGC01000019.1"/>
</dbReference>
<protein>
    <submittedName>
        <fullName evidence="1">Uncharacterized protein</fullName>
    </submittedName>
</protein>
<dbReference type="AlphaFoldDB" id="A0A916TB52"/>
<sequence length="112" mass="12464">MTDGRDQHIANRWVRSETTHVDHEAWGCGARGCTATHHPDDRHVVWEDPASGNAVLLLDAPIADQRRLLWRSRTGTVRDMSSYAFGLPDRTSVIAAVDVALTGNQDEIGRFE</sequence>
<evidence type="ECO:0000313" key="1">
    <source>
        <dbReference type="EMBL" id="GGB37170.1"/>
    </source>
</evidence>
<reference evidence="1" key="1">
    <citation type="journal article" date="2014" name="Int. J. Syst. Evol. Microbiol.">
        <title>Complete genome sequence of Corynebacterium casei LMG S-19264T (=DSM 44701T), isolated from a smear-ripened cheese.</title>
        <authorList>
            <consortium name="US DOE Joint Genome Institute (JGI-PGF)"/>
            <person name="Walter F."/>
            <person name="Albersmeier A."/>
            <person name="Kalinowski J."/>
            <person name="Ruckert C."/>
        </authorList>
    </citation>
    <scope>NUCLEOTIDE SEQUENCE</scope>
    <source>
        <strain evidence="1">CGMCC 1.12827</strain>
    </source>
</reference>
<accession>A0A916TB52</accession>
<organism evidence="1 2">
    <name type="scientific">Gordonia jinhuaensis</name>
    <dbReference type="NCBI Taxonomy" id="1517702"/>
    <lineage>
        <taxon>Bacteria</taxon>
        <taxon>Bacillati</taxon>
        <taxon>Actinomycetota</taxon>
        <taxon>Actinomycetes</taxon>
        <taxon>Mycobacteriales</taxon>
        <taxon>Gordoniaceae</taxon>
        <taxon>Gordonia</taxon>
    </lineage>
</organism>